<dbReference type="PROSITE" id="PS51257">
    <property type="entry name" value="PROKAR_LIPOPROTEIN"/>
    <property type="match status" value="1"/>
</dbReference>
<gene>
    <name evidence="1" type="ORF">DFQ03_1388</name>
</gene>
<dbReference type="InterPro" id="IPR041662">
    <property type="entry name" value="SusD-like_2"/>
</dbReference>
<proteinExistence type="predicted"/>
<dbReference type="Gene3D" id="1.25.40.390">
    <property type="match status" value="1"/>
</dbReference>
<protein>
    <submittedName>
        <fullName evidence="1">SusD-like starch-binding protein associating with outer membrane</fullName>
    </submittedName>
</protein>
<evidence type="ECO:0000313" key="2">
    <source>
        <dbReference type="Proteomes" id="UP000295274"/>
    </source>
</evidence>
<dbReference type="SUPFAM" id="SSF48452">
    <property type="entry name" value="TPR-like"/>
    <property type="match status" value="1"/>
</dbReference>
<dbReference type="Proteomes" id="UP000295274">
    <property type="component" value="Unassembled WGS sequence"/>
</dbReference>
<evidence type="ECO:0000313" key="1">
    <source>
        <dbReference type="EMBL" id="TDS16899.1"/>
    </source>
</evidence>
<dbReference type="Pfam" id="PF12771">
    <property type="entry name" value="SusD-like_2"/>
    <property type="match status" value="1"/>
</dbReference>
<dbReference type="RefSeq" id="WP_166637443.1">
    <property type="nucleotide sequence ID" value="NZ_SNZW01000013.1"/>
</dbReference>
<sequence length="476" mass="52733">MRNIYIVLASAGMLLSSCTEDITDYNNDPKLPTAVPPETLVANAEKNLADRITTISGTNVFRLWAQHWSQATYVDESNYLVIGRDPSQTYWTTYYNNVLNDLNSAVALIEADEILEPTKKSNQLAIIETIKVYTYQHLVDLNGNIPYSESADINNLFPVYDDAETIYLDLISRISAAQAALAGGGESFGTNDIFYGGDVVKWRKLANSVKLRLGMRLADFNSALASTTVSEAVNAGVFTSNDDNTIIYYESSPTTNINPIYNLFEVENRSEDYIAGETSLNKLVELNDPRLDNYFADNKDPYIGGPIGGNNSYANFTHLNFDIVGDPTYPGSIMDYVEVAFFQAEAVERGFIAGDAEEFYNAGITASILYYGGTQDEVDAYLAQPSVAYATATGDYKQKIGTQKWISLFNRGFEAWTEYRRLDWPELALSTQTQQEVPLRMIYPVKESAVNGANYDAASSAIGGDNLTTPLFWDVN</sequence>
<reference evidence="1 2" key="1">
    <citation type="submission" date="2019-03" db="EMBL/GenBank/DDBJ databases">
        <title>Genomic Encyclopedia of Type Strains, Phase III (KMG-III): the genomes of soil and plant-associated and newly described type strains.</title>
        <authorList>
            <person name="Whitman W."/>
        </authorList>
    </citation>
    <scope>NUCLEOTIDE SEQUENCE [LARGE SCALE GENOMIC DNA]</scope>
    <source>
        <strain evidence="1 2">CECT 8455</strain>
    </source>
</reference>
<comment type="caution">
    <text evidence="1">The sequence shown here is derived from an EMBL/GenBank/DDBJ whole genome shotgun (WGS) entry which is preliminary data.</text>
</comment>
<name>A0A4R7D6V6_9FLAO</name>
<keyword evidence="2" id="KW-1185">Reference proteome</keyword>
<dbReference type="InterPro" id="IPR011990">
    <property type="entry name" value="TPR-like_helical_dom_sf"/>
</dbReference>
<organism evidence="1 2">
    <name type="scientific">Maribacter caenipelagi</name>
    <dbReference type="NCBI Taxonomy" id="1447781"/>
    <lineage>
        <taxon>Bacteria</taxon>
        <taxon>Pseudomonadati</taxon>
        <taxon>Bacteroidota</taxon>
        <taxon>Flavobacteriia</taxon>
        <taxon>Flavobacteriales</taxon>
        <taxon>Flavobacteriaceae</taxon>
        <taxon>Maribacter</taxon>
    </lineage>
</organism>
<dbReference type="AlphaFoldDB" id="A0A4R7D6V6"/>
<dbReference type="EMBL" id="SNZW01000013">
    <property type="protein sequence ID" value="TDS16899.1"/>
    <property type="molecule type" value="Genomic_DNA"/>
</dbReference>
<accession>A0A4R7D6V6</accession>